<reference evidence="4" key="1">
    <citation type="submission" date="2017-08" db="EMBL/GenBank/DDBJ databases">
        <authorList>
            <person name="Imhoff J.F."/>
            <person name="Rahn T."/>
            <person name="Kuenzel S."/>
            <person name="Neulinger S.C."/>
        </authorList>
    </citation>
    <scope>NUCLEOTIDE SEQUENCE</scope>
    <source>
        <strain evidence="4">DSM 9154</strain>
    </source>
</reference>
<keyword evidence="5" id="KW-1185">Reference proteome</keyword>
<evidence type="ECO:0000256" key="1">
    <source>
        <dbReference type="SAM" id="MobiDB-lite"/>
    </source>
</evidence>
<reference evidence="4" key="2">
    <citation type="journal article" date="2020" name="Microorganisms">
        <title>Osmotic Adaptation and Compatible Solute Biosynthesis of Phototrophic Bacteria as Revealed from Genome Analyses.</title>
        <authorList>
            <person name="Imhoff J.F."/>
            <person name="Rahn T."/>
            <person name="Kunzel S."/>
            <person name="Keller A."/>
            <person name="Neulinger S.C."/>
        </authorList>
    </citation>
    <scope>NUCLEOTIDE SEQUENCE</scope>
    <source>
        <strain evidence="4">DSM 9154</strain>
    </source>
</reference>
<evidence type="ECO:0000259" key="3">
    <source>
        <dbReference type="Pfam" id="PF13717"/>
    </source>
</evidence>
<feature type="compositionally biased region" description="Basic and acidic residues" evidence="1">
    <location>
        <begin position="84"/>
        <end position="102"/>
    </location>
</feature>
<dbReference type="InterPro" id="IPR021834">
    <property type="entry name" value="DUF3426"/>
</dbReference>
<dbReference type="Pfam" id="PF11906">
    <property type="entry name" value="DUF3426"/>
    <property type="match status" value="1"/>
</dbReference>
<proteinExistence type="predicted"/>
<keyword evidence="2" id="KW-1133">Transmembrane helix</keyword>
<feature type="transmembrane region" description="Helical" evidence="2">
    <location>
        <begin position="138"/>
        <end position="158"/>
    </location>
</feature>
<name>A0A934QHW6_9PROT</name>
<evidence type="ECO:0000256" key="2">
    <source>
        <dbReference type="SAM" id="Phobius"/>
    </source>
</evidence>
<dbReference type="InterPro" id="IPR011723">
    <property type="entry name" value="Znf/thioredoxin_put"/>
</dbReference>
<feature type="region of interest" description="Disordered" evidence="1">
    <location>
        <begin position="38"/>
        <end position="132"/>
    </location>
</feature>
<dbReference type="Proteomes" id="UP000778970">
    <property type="component" value="Unassembled WGS sequence"/>
</dbReference>
<dbReference type="NCBIfam" id="NF038353">
    <property type="entry name" value="FxLYD_dom"/>
    <property type="match status" value="1"/>
</dbReference>
<dbReference type="InterPro" id="IPR047676">
    <property type="entry name" value="FxLYD_dom"/>
</dbReference>
<feature type="region of interest" description="Disordered" evidence="1">
    <location>
        <begin position="250"/>
        <end position="282"/>
    </location>
</feature>
<dbReference type="EMBL" id="NRRE01000020">
    <property type="protein sequence ID" value="MBK1697104.1"/>
    <property type="molecule type" value="Genomic_DNA"/>
</dbReference>
<evidence type="ECO:0000313" key="4">
    <source>
        <dbReference type="EMBL" id="MBK1697104.1"/>
    </source>
</evidence>
<feature type="domain" description="Zinc finger/thioredoxin putative" evidence="3">
    <location>
        <begin position="5"/>
        <end position="39"/>
    </location>
</feature>
<gene>
    <name evidence="4" type="ORF">CKO21_07570</name>
</gene>
<sequence>MLSTMILACPSCGASFRIDADKLGARGRTVRCSKCKHTWHATPDDDRTEDTAASEQAADRQPEAPNPAPDGGPAPIGGEGPEPGDERVLRTHAAYDDGRADSGAEASFDSTLRASRYRPYEDPPEPVSQGQGGRGGLLLGWLLLALVVVGVIAGGWAFREQVVAQVPQAAQIYRLAGVEVPALGAGLELRDVTRTRRLVDGRSLLVIEGRVVNTTDRAKQLPPMEVVLFDAAGDEVARWRVRADVDRLEGRESTPFETRREDPPQTAREFALSFTAPERAVD</sequence>
<protein>
    <submittedName>
        <fullName evidence="4">DUF3426 domain-containing protein</fullName>
    </submittedName>
</protein>
<dbReference type="Pfam" id="PF13717">
    <property type="entry name" value="Zn_ribbon_4"/>
    <property type="match status" value="1"/>
</dbReference>
<dbReference type="NCBIfam" id="TIGR02098">
    <property type="entry name" value="MJ0042_CXXC"/>
    <property type="match status" value="1"/>
</dbReference>
<evidence type="ECO:0000313" key="5">
    <source>
        <dbReference type="Proteomes" id="UP000778970"/>
    </source>
</evidence>
<keyword evidence="2" id="KW-0812">Transmembrane</keyword>
<organism evidence="4 5">
    <name type="scientific">Rhodovibrio salinarum</name>
    <dbReference type="NCBI Taxonomy" id="1087"/>
    <lineage>
        <taxon>Bacteria</taxon>
        <taxon>Pseudomonadati</taxon>
        <taxon>Pseudomonadota</taxon>
        <taxon>Alphaproteobacteria</taxon>
        <taxon>Rhodospirillales</taxon>
        <taxon>Rhodovibrionaceae</taxon>
        <taxon>Rhodovibrio</taxon>
    </lineage>
</organism>
<comment type="caution">
    <text evidence="4">The sequence shown here is derived from an EMBL/GenBank/DDBJ whole genome shotgun (WGS) entry which is preliminary data.</text>
</comment>
<keyword evidence="2" id="KW-0472">Membrane</keyword>
<accession>A0A934QHW6</accession>
<feature type="compositionally biased region" description="Basic and acidic residues" evidence="1">
    <location>
        <begin position="250"/>
        <end position="263"/>
    </location>
</feature>
<dbReference type="AlphaFoldDB" id="A0A934QHW6"/>